<protein>
    <recommendedName>
        <fullName evidence="1">Metallo-beta-lactamase domain-containing protein</fullName>
    </recommendedName>
</protein>
<gene>
    <name evidence="2" type="ORF">METZ01_LOCUS84408</name>
</gene>
<sequence>MFRITFLGTGTSQGIPVIGSDHPVSLSDNSKDKRLRSSILLHWDNFNLIIDCGPDFRQQMLRCNCKKLDSIIFTHEHADHTSGIDDIRPFCYRQGKIPIYLHKRVLNSLETRFAYIFNENQRYPGSPEFNINLIDKEHKIEVGGKIITPIEVLHQKLPVLGYRIDNFAYLTDVKTIEDKELDKIHDLDVLVLNALRYKPHPTHLNIDEAIQIINKIKPKKTYLTHISHHMGFHDEVSEKLPENVYLSYDGLEIDLN</sequence>
<reference evidence="2" key="1">
    <citation type="submission" date="2018-05" db="EMBL/GenBank/DDBJ databases">
        <authorList>
            <person name="Lanie J.A."/>
            <person name="Ng W.-L."/>
            <person name="Kazmierczak K.M."/>
            <person name="Andrzejewski T.M."/>
            <person name="Davidsen T.M."/>
            <person name="Wayne K.J."/>
            <person name="Tettelin H."/>
            <person name="Glass J.I."/>
            <person name="Rusch D."/>
            <person name="Podicherti R."/>
            <person name="Tsui H.-C.T."/>
            <person name="Winkler M.E."/>
        </authorList>
    </citation>
    <scope>NUCLEOTIDE SEQUENCE</scope>
</reference>
<evidence type="ECO:0000313" key="2">
    <source>
        <dbReference type="EMBL" id="SVA31554.1"/>
    </source>
</evidence>
<proteinExistence type="predicted"/>
<dbReference type="Pfam" id="PF12706">
    <property type="entry name" value="Lactamase_B_2"/>
    <property type="match status" value="1"/>
</dbReference>
<dbReference type="SUPFAM" id="SSF56281">
    <property type="entry name" value="Metallo-hydrolase/oxidoreductase"/>
    <property type="match status" value="1"/>
</dbReference>
<dbReference type="PANTHER" id="PTHR42663">
    <property type="entry name" value="HYDROLASE C777.06C-RELATED-RELATED"/>
    <property type="match status" value="1"/>
</dbReference>
<dbReference type="SMART" id="SM00849">
    <property type="entry name" value="Lactamase_B"/>
    <property type="match status" value="1"/>
</dbReference>
<dbReference type="Gene3D" id="3.60.15.10">
    <property type="entry name" value="Ribonuclease Z/Hydroxyacylglutathione hydrolase-like"/>
    <property type="match status" value="1"/>
</dbReference>
<accession>A0A381UUD3</accession>
<dbReference type="AlphaFoldDB" id="A0A381UUD3"/>
<organism evidence="2">
    <name type="scientific">marine metagenome</name>
    <dbReference type="NCBI Taxonomy" id="408172"/>
    <lineage>
        <taxon>unclassified sequences</taxon>
        <taxon>metagenomes</taxon>
        <taxon>ecological metagenomes</taxon>
    </lineage>
</organism>
<dbReference type="InterPro" id="IPR001279">
    <property type="entry name" value="Metallo-B-lactamas"/>
</dbReference>
<name>A0A381UUD3_9ZZZZ</name>
<evidence type="ECO:0000259" key="1">
    <source>
        <dbReference type="SMART" id="SM00849"/>
    </source>
</evidence>
<feature type="domain" description="Metallo-beta-lactamase" evidence="1">
    <location>
        <begin position="35"/>
        <end position="228"/>
    </location>
</feature>
<dbReference type="CDD" id="cd16279">
    <property type="entry name" value="metallo-hydrolase-like_MBL-fold"/>
    <property type="match status" value="1"/>
</dbReference>
<dbReference type="InterPro" id="IPR036866">
    <property type="entry name" value="RibonucZ/Hydroxyglut_hydro"/>
</dbReference>
<dbReference type="EMBL" id="UINC01007125">
    <property type="protein sequence ID" value="SVA31554.1"/>
    <property type="molecule type" value="Genomic_DNA"/>
</dbReference>
<dbReference type="PANTHER" id="PTHR42663:SF6">
    <property type="entry name" value="HYDROLASE C777.06C-RELATED"/>
    <property type="match status" value="1"/>
</dbReference>